<sequence length="288" mass="28630">MSSIFYLLLCVVCAVTEGYRVGRSSMTGTGGASSSSSSSSSSFSSGSAGVGAGGYGGNGGYGGSAGFGAGNFMFPTQFPFFQFPNAGGAPYHDFNALYQQFLSSLYAAQAHAAQNPSYAPIFQQQITSLIAQQQAAMAQIPFAFPGGSSNLGQAGGVGSYPGASQSSSSTSFSTGGTGGTGAYPTGAGQGVGTTYNEGSPNSGTTYTSASVNYGPQGGYGQASAFPGGADGLGVRISEELPPPSGGTFGVFSSSSSGTSDINGKRTSFKTSTFGTNDNGKITFRTVNE</sequence>
<feature type="compositionally biased region" description="Gly residues" evidence="1">
    <location>
        <begin position="175"/>
        <end position="191"/>
    </location>
</feature>
<reference evidence="3 4" key="1">
    <citation type="submission" date="2023-09" db="EMBL/GenBank/DDBJ databases">
        <title>Genomes of two closely related lineages of the louse Polyplax serrata with different host specificities.</title>
        <authorList>
            <person name="Martinu J."/>
            <person name="Tarabai H."/>
            <person name="Stefka J."/>
            <person name="Hypsa V."/>
        </authorList>
    </citation>
    <scope>NUCLEOTIDE SEQUENCE [LARGE SCALE GENOMIC DNA]</scope>
    <source>
        <strain evidence="3">98ZLc_SE</strain>
    </source>
</reference>
<feature type="compositionally biased region" description="Low complexity" evidence="1">
    <location>
        <begin position="160"/>
        <end position="174"/>
    </location>
</feature>
<feature type="compositionally biased region" description="Polar residues" evidence="1">
    <location>
        <begin position="192"/>
        <end position="209"/>
    </location>
</feature>
<keyword evidence="2" id="KW-0732">Signal</keyword>
<comment type="caution">
    <text evidence="3">The sequence shown here is derived from an EMBL/GenBank/DDBJ whole genome shotgun (WGS) entry which is preliminary data.</text>
</comment>
<dbReference type="Proteomes" id="UP001359485">
    <property type="component" value="Unassembled WGS sequence"/>
</dbReference>
<name>A0ABR1AJG0_POLSC</name>
<feature type="signal peptide" evidence="2">
    <location>
        <begin position="1"/>
        <end position="18"/>
    </location>
</feature>
<proteinExistence type="predicted"/>
<evidence type="ECO:0000256" key="2">
    <source>
        <dbReference type="SAM" id="SignalP"/>
    </source>
</evidence>
<evidence type="ECO:0000313" key="4">
    <source>
        <dbReference type="Proteomes" id="UP001359485"/>
    </source>
</evidence>
<feature type="region of interest" description="Disordered" evidence="1">
    <location>
        <begin position="233"/>
        <end position="278"/>
    </location>
</feature>
<accession>A0ABR1AJG0</accession>
<keyword evidence="4" id="KW-1185">Reference proteome</keyword>
<gene>
    <name evidence="3" type="ORF">RUM44_006900</name>
</gene>
<feature type="chain" id="PRO_5046578004" evidence="2">
    <location>
        <begin position="19"/>
        <end position="288"/>
    </location>
</feature>
<feature type="compositionally biased region" description="Low complexity" evidence="1">
    <location>
        <begin position="249"/>
        <end position="259"/>
    </location>
</feature>
<evidence type="ECO:0000313" key="3">
    <source>
        <dbReference type="EMBL" id="KAK6620498.1"/>
    </source>
</evidence>
<protein>
    <submittedName>
        <fullName evidence="3">Uncharacterized protein</fullName>
    </submittedName>
</protein>
<feature type="region of interest" description="Disordered" evidence="1">
    <location>
        <begin position="155"/>
        <end position="209"/>
    </location>
</feature>
<dbReference type="EMBL" id="JAWJWF010000048">
    <property type="protein sequence ID" value="KAK6620498.1"/>
    <property type="molecule type" value="Genomic_DNA"/>
</dbReference>
<organism evidence="3 4">
    <name type="scientific">Polyplax serrata</name>
    <name type="common">Common mouse louse</name>
    <dbReference type="NCBI Taxonomy" id="468196"/>
    <lineage>
        <taxon>Eukaryota</taxon>
        <taxon>Metazoa</taxon>
        <taxon>Ecdysozoa</taxon>
        <taxon>Arthropoda</taxon>
        <taxon>Hexapoda</taxon>
        <taxon>Insecta</taxon>
        <taxon>Pterygota</taxon>
        <taxon>Neoptera</taxon>
        <taxon>Paraneoptera</taxon>
        <taxon>Psocodea</taxon>
        <taxon>Troctomorpha</taxon>
        <taxon>Phthiraptera</taxon>
        <taxon>Anoplura</taxon>
        <taxon>Polyplacidae</taxon>
        <taxon>Polyplax</taxon>
    </lineage>
</organism>
<evidence type="ECO:0000256" key="1">
    <source>
        <dbReference type="SAM" id="MobiDB-lite"/>
    </source>
</evidence>
<feature type="compositionally biased region" description="Polar residues" evidence="1">
    <location>
        <begin position="260"/>
        <end position="278"/>
    </location>
</feature>